<protein>
    <submittedName>
        <fullName evidence="6">L-ascorbate oxidase</fullName>
    </submittedName>
</protein>
<dbReference type="Pfam" id="PF00394">
    <property type="entry name" value="Cu-oxidase"/>
    <property type="match status" value="1"/>
</dbReference>
<dbReference type="AlphaFoldDB" id="A0A443P1B7"/>
<dbReference type="InterPro" id="IPR045087">
    <property type="entry name" value="Cu-oxidase_fam"/>
</dbReference>
<evidence type="ECO:0000259" key="5">
    <source>
        <dbReference type="Pfam" id="PF07732"/>
    </source>
</evidence>
<evidence type="ECO:0000313" key="7">
    <source>
        <dbReference type="Proteomes" id="UP000283530"/>
    </source>
</evidence>
<organism evidence="6 7">
    <name type="scientific">Cinnamomum micranthum f. kanehirae</name>
    <dbReference type="NCBI Taxonomy" id="337451"/>
    <lineage>
        <taxon>Eukaryota</taxon>
        <taxon>Viridiplantae</taxon>
        <taxon>Streptophyta</taxon>
        <taxon>Embryophyta</taxon>
        <taxon>Tracheophyta</taxon>
        <taxon>Spermatophyta</taxon>
        <taxon>Magnoliopsida</taxon>
        <taxon>Magnoliidae</taxon>
        <taxon>Laurales</taxon>
        <taxon>Lauraceae</taxon>
        <taxon>Cinnamomum</taxon>
    </lineage>
</organism>
<dbReference type="CDD" id="cd13846">
    <property type="entry name" value="CuRO_1_AAO_like_1"/>
    <property type="match status" value="1"/>
</dbReference>
<accession>A0A443P1B7</accession>
<dbReference type="InterPro" id="IPR034273">
    <property type="entry name" value="CuRO_1_AAO-like"/>
</dbReference>
<dbReference type="FunFam" id="2.60.40.420:FF:000012">
    <property type="entry name" value="Monocopper oxidase-like protein"/>
    <property type="match status" value="1"/>
</dbReference>
<sequence length="523" mass="58055">MLLNLAAFALILSTLSSLSYLKIVSGEDPYRFFTWNVTYGDIYPLGVRQQGILINGQFPGPDIYSVTNDNLIINVYNSLPEPFLISWNGIQQRRNSWQDGVYGTNCPIPPGKNFTYVLQVKDQIGTFFYFPSLAFHKAAGAFGGIRILSRPRIPVPFPDPAGDITLLIGDWYKSNHTKLRAILDRGRRLPFPDSILINGRGPNGVSFTVDQGKTYRFRISNVGLQNSLNIRFQGHTMKLVEVEGTHTLQTTYSSLDVHPGQSYSILVTMDQPGQDYYIVVSSRFTNPVLTTTGILHYSNSAGRVSGPPPGGPTIQIDWSLNQARSIRTNLTASGPRPNPQGSYHYGLINTTRTIILANSAGQVNGKQRYGVNSVSFVPGDTPLKIADFYKISGVFRLGSISDRPTGGGLYQDTSVMAADFRAYIEIVFQNNENIVQSWHLNGYSFFVVGMDGGQWTTASRNGYNLRDAVARCTTQVYPKSWTAVYMALDNVGMWNLRSEFWARQYLGTTVLSARLFSSGIYQG</sequence>
<dbReference type="InterPro" id="IPR011706">
    <property type="entry name" value="Cu-oxidase_C"/>
</dbReference>
<feature type="signal peptide" evidence="2">
    <location>
        <begin position="1"/>
        <end position="26"/>
    </location>
</feature>
<proteinExistence type="inferred from homology"/>
<dbReference type="InterPro" id="IPR008972">
    <property type="entry name" value="Cupredoxin"/>
</dbReference>
<dbReference type="Gene3D" id="2.60.40.420">
    <property type="entry name" value="Cupredoxins - blue copper proteins"/>
    <property type="match status" value="3"/>
</dbReference>
<dbReference type="STRING" id="337451.A0A443P1B7"/>
<dbReference type="InterPro" id="IPR011707">
    <property type="entry name" value="Cu-oxidase-like_N"/>
</dbReference>
<feature type="chain" id="PRO_5019051292" evidence="2">
    <location>
        <begin position="27"/>
        <end position="523"/>
    </location>
</feature>
<evidence type="ECO:0000313" key="6">
    <source>
        <dbReference type="EMBL" id="RWR84539.1"/>
    </source>
</evidence>
<dbReference type="Pfam" id="PF07732">
    <property type="entry name" value="Cu-oxidase_3"/>
    <property type="match status" value="1"/>
</dbReference>
<dbReference type="FunFam" id="2.60.40.420:FF:000029">
    <property type="entry name" value="L-ascorbate oxidase homolog"/>
    <property type="match status" value="1"/>
</dbReference>
<feature type="domain" description="Plastocyanin-like" evidence="4">
    <location>
        <begin position="381"/>
        <end position="505"/>
    </location>
</feature>
<feature type="domain" description="Plastocyanin-like" evidence="5">
    <location>
        <begin position="37"/>
        <end position="150"/>
    </location>
</feature>
<dbReference type="PANTHER" id="PTHR11709">
    <property type="entry name" value="MULTI-COPPER OXIDASE"/>
    <property type="match status" value="1"/>
</dbReference>
<dbReference type="OrthoDB" id="2121828at2759"/>
<evidence type="ECO:0000256" key="2">
    <source>
        <dbReference type="SAM" id="SignalP"/>
    </source>
</evidence>
<evidence type="ECO:0000259" key="3">
    <source>
        <dbReference type="Pfam" id="PF00394"/>
    </source>
</evidence>
<evidence type="ECO:0000259" key="4">
    <source>
        <dbReference type="Pfam" id="PF07731"/>
    </source>
</evidence>
<evidence type="ECO:0000256" key="1">
    <source>
        <dbReference type="ARBA" id="ARBA00010609"/>
    </source>
</evidence>
<dbReference type="InterPro" id="IPR001117">
    <property type="entry name" value="Cu-oxidase_2nd"/>
</dbReference>
<comment type="caution">
    <text evidence="6">The sequence shown here is derived from an EMBL/GenBank/DDBJ whole genome shotgun (WGS) entry which is preliminary data.</text>
</comment>
<gene>
    <name evidence="6" type="ORF">CKAN_01335700</name>
</gene>
<feature type="domain" description="Plastocyanin-like" evidence="3">
    <location>
        <begin position="163"/>
        <end position="300"/>
    </location>
</feature>
<dbReference type="GO" id="GO:0005507">
    <property type="term" value="F:copper ion binding"/>
    <property type="evidence" value="ECO:0007669"/>
    <property type="project" value="InterPro"/>
</dbReference>
<dbReference type="PANTHER" id="PTHR11709:SF387">
    <property type="entry name" value="OS04G0561900 PROTEIN"/>
    <property type="match status" value="1"/>
</dbReference>
<reference evidence="6 7" key="1">
    <citation type="journal article" date="2019" name="Nat. Plants">
        <title>Stout camphor tree genome fills gaps in understanding of flowering plant genome evolution.</title>
        <authorList>
            <person name="Chaw S.M."/>
            <person name="Liu Y.C."/>
            <person name="Wu Y.W."/>
            <person name="Wang H.Y."/>
            <person name="Lin C.I."/>
            <person name="Wu C.S."/>
            <person name="Ke H.M."/>
            <person name="Chang L.Y."/>
            <person name="Hsu C.Y."/>
            <person name="Yang H.T."/>
            <person name="Sudianto E."/>
            <person name="Hsu M.H."/>
            <person name="Wu K.P."/>
            <person name="Wang L.N."/>
            <person name="Leebens-Mack J.H."/>
            <person name="Tsai I.J."/>
        </authorList>
    </citation>
    <scope>NUCLEOTIDE SEQUENCE [LARGE SCALE GENOMIC DNA]</scope>
    <source>
        <strain evidence="7">cv. Chaw 1501</strain>
        <tissue evidence="6">Young leaves</tissue>
    </source>
</reference>
<dbReference type="Proteomes" id="UP000283530">
    <property type="component" value="Unassembled WGS sequence"/>
</dbReference>
<dbReference type="GO" id="GO:0016491">
    <property type="term" value="F:oxidoreductase activity"/>
    <property type="evidence" value="ECO:0007669"/>
    <property type="project" value="InterPro"/>
</dbReference>
<name>A0A443P1B7_9MAGN</name>
<keyword evidence="7" id="KW-1185">Reference proteome</keyword>
<dbReference type="Pfam" id="PF07731">
    <property type="entry name" value="Cu-oxidase_2"/>
    <property type="match status" value="1"/>
</dbReference>
<dbReference type="SUPFAM" id="SSF49503">
    <property type="entry name" value="Cupredoxins"/>
    <property type="match status" value="3"/>
</dbReference>
<keyword evidence="2" id="KW-0732">Signal</keyword>
<comment type="similarity">
    <text evidence="1">Belongs to the multicopper oxidase family.</text>
</comment>
<dbReference type="EMBL" id="QPKB01000005">
    <property type="protein sequence ID" value="RWR84539.1"/>
    <property type="molecule type" value="Genomic_DNA"/>
</dbReference>